<gene>
    <name evidence="1" type="ORF">PEVE_00001390</name>
</gene>
<proteinExistence type="predicted"/>
<evidence type="ECO:0000313" key="1">
    <source>
        <dbReference type="EMBL" id="CAH3154430.1"/>
    </source>
</evidence>
<evidence type="ECO:0000313" key="2">
    <source>
        <dbReference type="Proteomes" id="UP001159427"/>
    </source>
</evidence>
<keyword evidence="2" id="KW-1185">Reference proteome</keyword>
<accession>A0ABN8Q4I1</accession>
<sequence>MKLELGVRSREAQRDWYGKRGISLHGLLVIAQISEDKKVTEVIDLWSEDTKQDAWFSQSAMDVGFQWMEKELPGFRVYLFSDNGPHYHNTAFILYLGEVNQAFNLTLVEYNNFEAGEGKSKLDTHFAHISHKIVRWVRVGNNLECGNRLGELIGSMKNVTCRKLLIDRQKAPENLGTLKDITLYGSFEFQHCGDAMLIQSLPRQGFALKTGGGRRNLFTLAQKEIMIEFYNRQANHGIRADPTECITAMKERGID</sequence>
<dbReference type="Proteomes" id="UP001159427">
    <property type="component" value="Unassembled WGS sequence"/>
</dbReference>
<organism evidence="1 2">
    <name type="scientific">Porites evermanni</name>
    <dbReference type="NCBI Taxonomy" id="104178"/>
    <lineage>
        <taxon>Eukaryota</taxon>
        <taxon>Metazoa</taxon>
        <taxon>Cnidaria</taxon>
        <taxon>Anthozoa</taxon>
        <taxon>Hexacorallia</taxon>
        <taxon>Scleractinia</taxon>
        <taxon>Fungiina</taxon>
        <taxon>Poritidae</taxon>
        <taxon>Porites</taxon>
    </lineage>
</organism>
<name>A0ABN8Q4I1_9CNID</name>
<dbReference type="EMBL" id="CALNXI010001076">
    <property type="protein sequence ID" value="CAH3154430.1"/>
    <property type="molecule type" value="Genomic_DNA"/>
</dbReference>
<evidence type="ECO:0008006" key="3">
    <source>
        <dbReference type="Google" id="ProtNLM"/>
    </source>
</evidence>
<comment type="caution">
    <text evidence="1">The sequence shown here is derived from an EMBL/GenBank/DDBJ whole genome shotgun (WGS) entry which is preliminary data.</text>
</comment>
<reference evidence="1 2" key="1">
    <citation type="submission" date="2022-05" db="EMBL/GenBank/DDBJ databases">
        <authorList>
            <consortium name="Genoscope - CEA"/>
            <person name="William W."/>
        </authorList>
    </citation>
    <scope>NUCLEOTIDE SEQUENCE [LARGE SCALE GENOMIC DNA]</scope>
</reference>
<protein>
    <recommendedName>
        <fullName evidence="3">Transposase</fullName>
    </recommendedName>
</protein>